<organism evidence="7 8">
    <name type="scientific">Roridomyces roridus</name>
    <dbReference type="NCBI Taxonomy" id="1738132"/>
    <lineage>
        <taxon>Eukaryota</taxon>
        <taxon>Fungi</taxon>
        <taxon>Dikarya</taxon>
        <taxon>Basidiomycota</taxon>
        <taxon>Agaricomycotina</taxon>
        <taxon>Agaricomycetes</taxon>
        <taxon>Agaricomycetidae</taxon>
        <taxon>Agaricales</taxon>
        <taxon>Marasmiineae</taxon>
        <taxon>Mycenaceae</taxon>
        <taxon>Roridomyces</taxon>
    </lineage>
</organism>
<dbReference type="AlphaFoldDB" id="A0AAD7C8L3"/>
<evidence type="ECO:0000256" key="5">
    <source>
        <dbReference type="SAM" id="MobiDB-lite"/>
    </source>
</evidence>
<evidence type="ECO:0000256" key="4">
    <source>
        <dbReference type="PROSITE-ProRule" id="PRU00134"/>
    </source>
</evidence>
<dbReference type="Gene3D" id="6.10.140.2220">
    <property type="match status" value="1"/>
</dbReference>
<dbReference type="SUPFAM" id="SSF144232">
    <property type="entry name" value="HIT/MYND zinc finger-like"/>
    <property type="match status" value="1"/>
</dbReference>
<evidence type="ECO:0000256" key="2">
    <source>
        <dbReference type="ARBA" id="ARBA00022771"/>
    </source>
</evidence>
<keyword evidence="3" id="KW-0862">Zinc</keyword>
<evidence type="ECO:0000259" key="6">
    <source>
        <dbReference type="PROSITE" id="PS50865"/>
    </source>
</evidence>
<feature type="domain" description="MYND-type" evidence="6">
    <location>
        <begin position="284"/>
        <end position="331"/>
    </location>
</feature>
<evidence type="ECO:0000313" key="7">
    <source>
        <dbReference type="EMBL" id="KAJ7641999.1"/>
    </source>
</evidence>
<keyword evidence="2 4" id="KW-0863">Zinc-finger</keyword>
<dbReference type="Pfam" id="PF01753">
    <property type="entry name" value="zf-MYND"/>
    <property type="match status" value="1"/>
</dbReference>
<dbReference type="EMBL" id="JARKIF010000004">
    <property type="protein sequence ID" value="KAJ7641999.1"/>
    <property type="molecule type" value="Genomic_DNA"/>
</dbReference>
<dbReference type="GO" id="GO:0008270">
    <property type="term" value="F:zinc ion binding"/>
    <property type="evidence" value="ECO:0007669"/>
    <property type="project" value="UniProtKB-KW"/>
</dbReference>
<dbReference type="InterPro" id="IPR002893">
    <property type="entry name" value="Znf_MYND"/>
</dbReference>
<sequence>MIFLPPLIKLASNDPKKWDEEWEDLLSRAYADRLFHTPGKPFSLEAYLVDVDWDRSFTDPHTRDLIIFSYPEHIRSLCEIQTQLIGVKFVPNLWVQFKRLWTAATPEKRGEHVLAGLAYVCSMSMNLHTTRGYCAVELCVESHRKDPRLLPKIVEEVMSKRGANDDNPDPVYISHPVRDALVAEQRISKPAEHKRLALSFALVHRSKLITFVLSHAMRTFLGLPPPKLHMAKHSTNKKTTLRSTQRTPMTPSLINGLGKARAKEYVEAERDGLKELFSKWKQYCQTCRKPNETDTKFPRCKRCWDTMQREVLYCSSACQKADWKAGHKAICGQPLKFEDVQGPGAQG</sequence>
<comment type="caution">
    <text evidence="7">The sequence shown here is derived from an EMBL/GenBank/DDBJ whole genome shotgun (WGS) entry which is preliminary data.</text>
</comment>
<evidence type="ECO:0000256" key="1">
    <source>
        <dbReference type="ARBA" id="ARBA00022723"/>
    </source>
</evidence>
<dbReference type="Proteomes" id="UP001221142">
    <property type="component" value="Unassembled WGS sequence"/>
</dbReference>
<feature type="compositionally biased region" description="Polar residues" evidence="5">
    <location>
        <begin position="241"/>
        <end position="253"/>
    </location>
</feature>
<evidence type="ECO:0000256" key="3">
    <source>
        <dbReference type="ARBA" id="ARBA00022833"/>
    </source>
</evidence>
<keyword evidence="1" id="KW-0479">Metal-binding</keyword>
<dbReference type="PROSITE" id="PS50865">
    <property type="entry name" value="ZF_MYND_2"/>
    <property type="match status" value="1"/>
</dbReference>
<feature type="region of interest" description="Disordered" evidence="5">
    <location>
        <begin position="228"/>
        <end position="254"/>
    </location>
</feature>
<gene>
    <name evidence="7" type="ORF">FB45DRAFT_364357</name>
</gene>
<name>A0AAD7C8L3_9AGAR</name>
<evidence type="ECO:0000313" key="8">
    <source>
        <dbReference type="Proteomes" id="UP001221142"/>
    </source>
</evidence>
<reference evidence="7" key="1">
    <citation type="submission" date="2023-03" db="EMBL/GenBank/DDBJ databases">
        <title>Massive genome expansion in bonnet fungi (Mycena s.s.) driven by repeated elements and novel gene families across ecological guilds.</title>
        <authorList>
            <consortium name="Lawrence Berkeley National Laboratory"/>
            <person name="Harder C.B."/>
            <person name="Miyauchi S."/>
            <person name="Viragh M."/>
            <person name="Kuo A."/>
            <person name="Thoen E."/>
            <person name="Andreopoulos B."/>
            <person name="Lu D."/>
            <person name="Skrede I."/>
            <person name="Drula E."/>
            <person name="Henrissat B."/>
            <person name="Morin E."/>
            <person name="Kohler A."/>
            <person name="Barry K."/>
            <person name="LaButti K."/>
            <person name="Morin E."/>
            <person name="Salamov A."/>
            <person name="Lipzen A."/>
            <person name="Mereny Z."/>
            <person name="Hegedus B."/>
            <person name="Baldrian P."/>
            <person name="Stursova M."/>
            <person name="Weitz H."/>
            <person name="Taylor A."/>
            <person name="Grigoriev I.V."/>
            <person name="Nagy L.G."/>
            <person name="Martin F."/>
            <person name="Kauserud H."/>
        </authorList>
    </citation>
    <scope>NUCLEOTIDE SEQUENCE</scope>
    <source>
        <strain evidence="7">9284</strain>
    </source>
</reference>
<keyword evidence="8" id="KW-1185">Reference proteome</keyword>
<proteinExistence type="predicted"/>
<accession>A0AAD7C8L3</accession>
<feature type="compositionally biased region" description="Basic residues" evidence="5">
    <location>
        <begin position="229"/>
        <end position="240"/>
    </location>
</feature>
<protein>
    <recommendedName>
        <fullName evidence="6">MYND-type domain-containing protein</fullName>
    </recommendedName>
</protein>